<feature type="signal peptide" evidence="6">
    <location>
        <begin position="1"/>
        <end position="19"/>
    </location>
</feature>
<accession>A0A918UN89</accession>
<protein>
    <recommendedName>
        <fullName evidence="2">peptidoglycan lytic exotransglycosylase</fullName>
        <ecNumber evidence="2">4.2.2.n1</ecNumber>
    </recommendedName>
    <alternativeName>
        <fullName evidence="5">Murein hydrolase A</fullName>
    </alternativeName>
</protein>
<keyword evidence="9" id="KW-1185">Reference proteome</keyword>
<dbReference type="GO" id="GO:0008933">
    <property type="term" value="F:peptidoglycan lytic transglycosylase activity"/>
    <property type="evidence" value="ECO:0007669"/>
    <property type="project" value="TreeGrafter"/>
</dbReference>
<sequence>MRFKLLAGLALSAMVAACAQTPKPVTPTPLPPVIPKPAPVPEPSSSLKPLTSLPGWGLSDSFVAFEALRGTCAYKKGRQYQRVCEKLSHTDFADPDDIKAFFEANFGVEGLDGEGLLTAYFVPEYQAVSAPDAEFSQPVRLKPADLVIVRGDQMFPPQTATKVAARVVDGQYVPYYTRAEIEAQPAQTPLYMRPEDYFFMQLQGSGYLELPDGSKFLAAYAADNGHPFVGIAKPMVDRGILEKDKSSGDNIRAWLAANRGDVAREMMNLNPRYAFFKIEDPHDPLGAAGVPLPGGSAIAVDPAHHQYGDLYWIDANAGALKDAFPQYQRMVSALDTGGAIKGKIRADLYMGHGARAGTEAGRVKHKLKMWRIVPKH</sequence>
<reference evidence="8" key="2">
    <citation type="submission" date="2020-09" db="EMBL/GenBank/DDBJ databases">
        <authorList>
            <person name="Sun Q."/>
            <person name="Kim S."/>
        </authorList>
    </citation>
    <scope>NUCLEOTIDE SEQUENCE</scope>
    <source>
        <strain evidence="8">KCTC 32296</strain>
    </source>
</reference>
<dbReference type="InterPro" id="IPR026044">
    <property type="entry name" value="MltA"/>
</dbReference>
<dbReference type="SUPFAM" id="SSF50685">
    <property type="entry name" value="Barwin-like endoglucanases"/>
    <property type="match status" value="1"/>
</dbReference>
<comment type="caution">
    <text evidence="8">The sequence shown here is derived from an EMBL/GenBank/DDBJ whole genome shotgun (WGS) entry which is preliminary data.</text>
</comment>
<dbReference type="GO" id="GO:0009253">
    <property type="term" value="P:peptidoglycan catabolic process"/>
    <property type="evidence" value="ECO:0007669"/>
    <property type="project" value="TreeGrafter"/>
</dbReference>
<dbReference type="AlphaFoldDB" id="A0A918UN89"/>
<name>A0A918UN89_9CAUL</name>
<dbReference type="GO" id="GO:0009254">
    <property type="term" value="P:peptidoglycan turnover"/>
    <property type="evidence" value="ECO:0007669"/>
    <property type="project" value="InterPro"/>
</dbReference>
<keyword evidence="4" id="KW-0961">Cell wall biogenesis/degradation</keyword>
<evidence type="ECO:0000256" key="2">
    <source>
        <dbReference type="ARBA" id="ARBA00012587"/>
    </source>
</evidence>
<evidence type="ECO:0000313" key="9">
    <source>
        <dbReference type="Proteomes" id="UP000662572"/>
    </source>
</evidence>
<dbReference type="CDD" id="cd14668">
    <property type="entry name" value="mlta_B"/>
    <property type="match status" value="1"/>
</dbReference>
<dbReference type="EMBL" id="BMZB01000001">
    <property type="protein sequence ID" value="GGZ23932.1"/>
    <property type="molecule type" value="Genomic_DNA"/>
</dbReference>
<dbReference type="PIRSF" id="PIRSF019422">
    <property type="entry name" value="MltA"/>
    <property type="match status" value="1"/>
</dbReference>
<evidence type="ECO:0000256" key="3">
    <source>
        <dbReference type="ARBA" id="ARBA00023239"/>
    </source>
</evidence>
<reference evidence="8" key="1">
    <citation type="journal article" date="2014" name="Int. J. Syst. Evol. Microbiol.">
        <title>Complete genome sequence of Corynebacterium casei LMG S-19264T (=DSM 44701T), isolated from a smear-ripened cheese.</title>
        <authorList>
            <consortium name="US DOE Joint Genome Institute (JGI-PGF)"/>
            <person name="Walter F."/>
            <person name="Albersmeier A."/>
            <person name="Kalinowski J."/>
            <person name="Ruckert C."/>
        </authorList>
    </citation>
    <scope>NUCLEOTIDE SEQUENCE</scope>
    <source>
        <strain evidence="8">KCTC 32296</strain>
    </source>
</reference>
<dbReference type="GO" id="GO:0004553">
    <property type="term" value="F:hydrolase activity, hydrolyzing O-glycosyl compounds"/>
    <property type="evidence" value="ECO:0007669"/>
    <property type="project" value="InterPro"/>
</dbReference>
<evidence type="ECO:0000259" key="7">
    <source>
        <dbReference type="SMART" id="SM00925"/>
    </source>
</evidence>
<dbReference type="PANTHER" id="PTHR30124">
    <property type="entry name" value="MEMBRANE-BOUND LYTIC MUREIN TRANSGLYCOSYLASE A"/>
    <property type="match status" value="1"/>
</dbReference>
<feature type="chain" id="PRO_5036896077" description="peptidoglycan lytic exotransglycosylase" evidence="6">
    <location>
        <begin position="20"/>
        <end position="376"/>
    </location>
</feature>
<evidence type="ECO:0000256" key="4">
    <source>
        <dbReference type="ARBA" id="ARBA00023316"/>
    </source>
</evidence>
<dbReference type="EC" id="4.2.2.n1" evidence="2"/>
<evidence type="ECO:0000256" key="5">
    <source>
        <dbReference type="ARBA" id="ARBA00030918"/>
    </source>
</evidence>
<proteinExistence type="predicted"/>
<dbReference type="Pfam" id="PF03562">
    <property type="entry name" value="MltA"/>
    <property type="match status" value="1"/>
</dbReference>
<dbReference type="GO" id="GO:0019867">
    <property type="term" value="C:outer membrane"/>
    <property type="evidence" value="ECO:0007669"/>
    <property type="project" value="InterPro"/>
</dbReference>
<keyword evidence="6" id="KW-0732">Signal</keyword>
<evidence type="ECO:0000256" key="6">
    <source>
        <dbReference type="SAM" id="SignalP"/>
    </source>
</evidence>
<gene>
    <name evidence="8" type="ORF">GCM10011273_06290</name>
</gene>
<dbReference type="Gene3D" id="2.40.40.10">
    <property type="entry name" value="RlpA-like domain"/>
    <property type="match status" value="1"/>
</dbReference>
<dbReference type="InterPro" id="IPR010611">
    <property type="entry name" value="3D_dom"/>
</dbReference>
<dbReference type="Gene3D" id="2.40.240.50">
    <property type="entry name" value="Barwin-like endoglucanases"/>
    <property type="match status" value="1"/>
</dbReference>
<evidence type="ECO:0000256" key="1">
    <source>
        <dbReference type="ARBA" id="ARBA00001420"/>
    </source>
</evidence>
<dbReference type="GO" id="GO:0071555">
    <property type="term" value="P:cell wall organization"/>
    <property type="evidence" value="ECO:0007669"/>
    <property type="project" value="UniProtKB-KW"/>
</dbReference>
<dbReference type="PROSITE" id="PS51257">
    <property type="entry name" value="PROKAR_LIPOPROTEIN"/>
    <property type="match status" value="1"/>
</dbReference>
<organism evidence="8 9">
    <name type="scientific">Asticcacaulis endophyticus</name>
    <dbReference type="NCBI Taxonomy" id="1395890"/>
    <lineage>
        <taxon>Bacteria</taxon>
        <taxon>Pseudomonadati</taxon>
        <taxon>Pseudomonadota</taxon>
        <taxon>Alphaproteobacteria</taxon>
        <taxon>Caulobacterales</taxon>
        <taxon>Caulobacteraceae</taxon>
        <taxon>Asticcacaulis</taxon>
    </lineage>
</organism>
<dbReference type="SMART" id="SM00925">
    <property type="entry name" value="MltA"/>
    <property type="match status" value="1"/>
</dbReference>
<dbReference type="PANTHER" id="PTHR30124:SF0">
    <property type="entry name" value="MEMBRANE-BOUND LYTIC MUREIN TRANSGLYCOSYLASE A"/>
    <property type="match status" value="1"/>
</dbReference>
<keyword evidence="3" id="KW-0456">Lyase</keyword>
<dbReference type="RefSeq" id="WP_229807535.1">
    <property type="nucleotide sequence ID" value="NZ_BMZB01000001.1"/>
</dbReference>
<feature type="domain" description="Lytic transglycosylase MltA" evidence="7">
    <location>
        <begin position="124"/>
        <end position="277"/>
    </location>
</feature>
<dbReference type="Pfam" id="PF06725">
    <property type="entry name" value="3D"/>
    <property type="match status" value="1"/>
</dbReference>
<dbReference type="InterPro" id="IPR036908">
    <property type="entry name" value="RlpA-like_sf"/>
</dbReference>
<comment type="catalytic activity">
    <reaction evidence="1">
        <text>Exolytic cleavage of the (1-&gt;4)-beta-glycosidic linkage between N-acetylmuramic acid (MurNAc) and N-acetylglucosamine (GlcNAc) residues in peptidoglycan, from either the reducing or the non-reducing ends of the peptidoglycan chains, with concomitant formation of a 1,6-anhydrobond in the MurNAc residue.</text>
        <dbReference type="EC" id="4.2.2.n1"/>
    </reaction>
</comment>
<dbReference type="Proteomes" id="UP000662572">
    <property type="component" value="Unassembled WGS sequence"/>
</dbReference>
<evidence type="ECO:0000313" key="8">
    <source>
        <dbReference type="EMBL" id="GGZ23932.1"/>
    </source>
</evidence>
<dbReference type="CDD" id="cd14485">
    <property type="entry name" value="mltA_like_LT_A"/>
    <property type="match status" value="1"/>
</dbReference>
<dbReference type="InterPro" id="IPR005300">
    <property type="entry name" value="MltA_B"/>
</dbReference>